<evidence type="ECO:0000313" key="4">
    <source>
        <dbReference type="EMBL" id="SEW09095.1"/>
    </source>
</evidence>
<keyword evidence="1" id="KW-0328">Glycosyltransferase</keyword>
<dbReference type="Proteomes" id="UP000199701">
    <property type="component" value="Unassembled WGS sequence"/>
</dbReference>
<reference evidence="4 5" key="1">
    <citation type="submission" date="2016-10" db="EMBL/GenBank/DDBJ databases">
        <authorList>
            <person name="de Groot N.N."/>
        </authorList>
    </citation>
    <scope>NUCLEOTIDE SEQUENCE [LARGE SCALE GENOMIC DNA]</scope>
    <source>
        <strain evidence="4 5">DSM 9179</strain>
    </source>
</reference>
<name>A0A1I0P4I2_9FIRM</name>
<evidence type="ECO:0000256" key="1">
    <source>
        <dbReference type="ARBA" id="ARBA00022676"/>
    </source>
</evidence>
<evidence type="ECO:0000259" key="3">
    <source>
        <dbReference type="Pfam" id="PF00535"/>
    </source>
</evidence>
<keyword evidence="5" id="KW-1185">Reference proteome</keyword>
<dbReference type="EMBL" id="FOJI01000004">
    <property type="protein sequence ID" value="SEW09095.1"/>
    <property type="molecule type" value="Genomic_DNA"/>
</dbReference>
<accession>A0A1I0P4I2</accession>
<dbReference type="Gene3D" id="3.90.550.10">
    <property type="entry name" value="Spore Coat Polysaccharide Biosynthesis Protein SpsA, Chain A"/>
    <property type="match status" value="1"/>
</dbReference>
<keyword evidence="2 4" id="KW-0808">Transferase</keyword>
<dbReference type="PANTHER" id="PTHR22916">
    <property type="entry name" value="GLYCOSYLTRANSFERASE"/>
    <property type="match status" value="1"/>
</dbReference>
<dbReference type="OrthoDB" id="9815829at2"/>
<dbReference type="STRING" id="99656.SAMN05421659_104146"/>
<feature type="domain" description="Glycosyltransferase 2-like" evidence="3">
    <location>
        <begin position="10"/>
        <end position="172"/>
    </location>
</feature>
<dbReference type="GO" id="GO:0016757">
    <property type="term" value="F:glycosyltransferase activity"/>
    <property type="evidence" value="ECO:0007669"/>
    <property type="project" value="UniProtKB-KW"/>
</dbReference>
<organism evidence="4 5">
    <name type="scientific">[Clostridium] fimetarium</name>
    <dbReference type="NCBI Taxonomy" id="99656"/>
    <lineage>
        <taxon>Bacteria</taxon>
        <taxon>Bacillati</taxon>
        <taxon>Bacillota</taxon>
        <taxon>Clostridia</taxon>
        <taxon>Lachnospirales</taxon>
        <taxon>Lachnospiraceae</taxon>
    </lineage>
</organism>
<sequence length="328" mass="37682">MEVDRNIKVTIIVPVYNAEKTIINCAINLVNQTLKDIEIIFIDDCSQDNCYEILQQIKLQFPDIVKVYRTEINSGPGGARNVGLEHASGKYIGFVDSDDLADITMYEKLLAVAENTGTDIVDCGFISEEMQTVIMPIPDEYTGTLDDKKRNRLISKEGYIWCKIFKRELLERYSLRFRENVAMEDTDFILFVYAVADSLECVKEPLYKHTCNMESIMEKMTKYNNYCTVYKAMEAISERLSALSDYDSIRVGCEAMLINLYLCGIVNCLESELKNKEMLPLLIDLQKLKGKVVRGGYNNPFILKNINEQCITIMKLNDKKPWELIIKQ</sequence>
<evidence type="ECO:0000256" key="2">
    <source>
        <dbReference type="ARBA" id="ARBA00022679"/>
    </source>
</evidence>
<gene>
    <name evidence="4" type="ORF">SAMN05421659_104146</name>
</gene>
<dbReference type="SUPFAM" id="SSF53448">
    <property type="entry name" value="Nucleotide-diphospho-sugar transferases"/>
    <property type="match status" value="1"/>
</dbReference>
<dbReference type="InterPro" id="IPR029044">
    <property type="entry name" value="Nucleotide-diphossugar_trans"/>
</dbReference>
<proteinExistence type="predicted"/>
<protein>
    <submittedName>
        <fullName evidence="4">Glycosyl transferase family 2</fullName>
    </submittedName>
</protein>
<dbReference type="CDD" id="cd00761">
    <property type="entry name" value="Glyco_tranf_GTA_type"/>
    <property type="match status" value="1"/>
</dbReference>
<dbReference type="Pfam" id="PF00535">
    <property type="entry name" value="Glycos_transf_2"/>
    <property type="match status" value="1"/>
</dbReference>
<dbReference type="RefSeq" id="WP_092451947.1">
    <property type="nucleotide sequence ID" value="NZ_FOJI01000004.1"/>
</dbReference>
<dbReference type="AlphaFoldDB" id="A0A1I0P4I2"/>
<evidence type="ECO:0000313" key="5">
    <source>
        <dbReference type="Proteomes" id="UP000199701"/>
    </source>
</evidence>
<dbReference type="PANTHER" id="PTHR22916:SF51">
    <property type="entry name" value="GLYCOSYLTRANSFERASE EPSH-RELATED"/>
    <property type="match status" value="1"/>
</dbReference>
<dbReference type="InterPro" id="IPR001173">
    <property type="entry name" value="Glyco_trans_2-like"/>
</dbReference>